<reference evidence="3 4" key="1">
    <citation type="submission" date="2018-06" db="EMBL/GenBank/DDBJ databases">
        <authorList>
            <consortium name="Pathogen Informatics"/>
            <person name="Doyle S."/>
        </authorList>
    </citation>
    <scope>NUCLEOTIDE SEQUENCE [LARGE SCALE GENOMIC DNA]</scope>
    <source>
        <strain evidence="3 4">NCTC9935</strain>
    </source>
</reference>
<accession>A0A2X0U2C9</accession>
<dbReference type="Proteomes" id="UP000250192">
    <property type="component" value="Unassembled WGS sequence"/>
</dbReference>
<dbReference type="InterPro" id="IPR011089">
    <property type="entry name" value="GmrSD_C"/>
</dbReference>
<dbReference type="EMBL" id="UAPR01000009">
    <property type="protein sequence ID" value="SPT56273.1"/>
    <property type="molecule type" value="Genomic_DNA"/>
</dbReference>
<dbReference type="PANTHER" id="PTHR24094:SF15">
    <property type="entry name" value="AMP-DEPENDENT SYNTHETASE_LIGASE DOMAIN-CONTAINING PROTEIN-RELATED"/>
    <property type="match status" value="1"/>
</dbReference>
<evidence type="ECO:0000259" key="2">
    <source>
        <dbReference type="Pfam" id="PF07510"/>
    </source>
</evidence>
<name>A0A2X0U2C9_9ACTO</name>
<feature type="transmembrane region" description="Helical" evidence="1">
    <location>
        <begin position="12"/>
        <end position="32"/>
    </location>
</feature>
<evidence type="ECO:0000256" key="1">
    <source>
        <dbReference type="SAM" id="Phobius"/>
    </source>
</evidence>
<dbReference type="PANTHER" id="PTHR24094">
    <property type="entry name" value="SECRETED PROTEIN"/>
    <property type="match status" value="1"/>
</dbReference>
<organism evidence="3 4">
    <name type="scientific">Schaalia odontolytica</name>
    <dbReference type="NCBI Taxonomy" id="1660"/>
    <lineage>
        <taxon>Bacteria</taxon>
        <taxon>Bacillati</taxon>
        <taxon>Actinomycetota</taxon>
        <taxon>Actinomycetes</taxon>
        <taxon>Actinomycetales</taxon>
        <taxon>Actinomycetaceae</taxon>
        <taxon>Schaalia</taxon>
    </lineage>
</organism>
<keyword evidence="1" id="KW-0812">Transmembrane</keyword>
<keyword evidence="1" id="KW-0472">Membrane</keyword>
<dbReference type="STRING" id="1660.APY09_03455"/>
<dbReference type="RefSeq" id="WP_111824268.1">
    <property type="nucleotide sequence ID" value="NZ_CBDERX010000021.1"/>
</dbReference>
<feature type="domain" description="GmrSD restriction endonucleases C-terminal" evidence="2">
    <location>
        <begin position="99"/>
        <end position="238"/>
    </location>
</feature>
<dbReference type="OrthoDB" id="5196645at2"/>
<proteinExistence type="predicted"/>
<protein>
    <submittedName>
        <fullName evidence="3">Domain of uncharacterized function (DUF1994)</fullName>
    </submittedName>
</protein>
<gene>
    <name evidence="3" type="ORF">NCTC9935_01800</name>
</gene>
<evidence type="ECO:0000313" key="4">
    <source>
        <dbReference type="Proteomes" id="UP000250192"/>
    </source>
</evidence>
<dbReference type="AlphaFoldDB" id="A0A2X0U2C9"/>
<keyword evidence="1" id="KW-1133">Transmembrane helix</keyword>
<keyword evidence="4" id="KW-1185">Reference proteome</keyword>
<sequence>MARKRRRSVGDTIVLLVILAALVWAFVPGVGWDLLGLRSRLGWPPLRSGQALASLPDSEAARQLRELTVRESVDDPDAPAYKREVFGQRWEDTDRNGCDTRNDILARDLARPTFKPDTRDCVVLSGTLAEPYTGATIEFQRGDKTSSLVQIDHVVALADAWRSGAWQWDAQRRQEFANDPENLLAVDGAANEDKSASSADQWLPPNTAFRCDYVKRQIAVKNAYGLSVTRAEQDALAEQLSACTG</sequence>
<evidence type="ECO:0000313" key="3">
    <source>
        <dbReference type="EMBL" id="SPT56273.1"/>
    </source>
</evidence>
<dbReference type="GeneID" id="93758027"/>
<dbReference type="Pfam" id="PF07510">
    <property type="entry name" value="GmrSD_C"/>
    <property type="match status" value="1"/>
</dbReference>